<reference evidence="2 3" key="1">
    <citation type="submission" date="2017-10" db="EMBL/GenBank/DDBJ databases">
        <title>Comparative genomics in systemic dimorphic fungi from Ajellomycetaceae.</title>
        <authorList>
            <person name="Munoz J.F."/>
            <person name="Mcewen J.G."/>
            <person name="Clay O.K."/>
            <person name="Cuomo C.A."/>
        </authorList>
    </citation>
    <scope>NUCLEOTIDE SEQUENCE [LARGE SCALE GENOMIC DNA]</scope>
    <source>
        <strain evidence="2 3">UAMH4076</strain>
    </source>
</reference>
<proteinExistence type="predicted"/>
<evidence type="ECO:0000256" key="1">
    <source>
        <dbReference type="SAM" id="MobiDB-lite"/>
    </source>
</evidence>
<feature type="compositionally biased region" description="Polar residues" evidence="1">
    <location>
        <begin position="1"/>
        <end position="12"/>
    </location>
</feature>
<evidence type="ECO:0000313" key="2">
    <source>
        <dbReference type="EMBL" id="PGH36148.1"/>
    </source>
</evidence>
<dbReference type="STRING" id="73230.A0A2B7ZSH3"/>
<name>A0A2B7ZSH3_9EURO</name>
<accession>A0A2B7ZSH3</accession>
<sequence length="96" mass="11484">MIPQWTHTWNSRKSIREGRPGPKMKDHGLTPDEYRERDIVWVAQFQVTGKKYAEATVNAIDRVHRYWGRHCEFMNVETHQHLATCAPENFRVYADW</sequence>
<protein>
    <submittedName>
        <fullName evidence="2">Uncharacterized protein</fullName>
    </submittedName>
</protein>
<feature type="compositionally biased region" description="Basic and acidic residues" evidence="1">
    <location>
        <begin position="14"/>
        <end position="30"/>
    </location>
</feature>
<keyword evidence="3" id="KW-1185">Reference proteome</keyword>
<comment type="caution">
    <text evidence="2">The sequence shown here is derived from an EMBL/GenBank/DDBJ whole genome shotgun (WGS) entry which is preliminary data.</text>
</comment>
<dbReference type="EMBL" id="PDND01000011">
    <property type="protein sequence ID" value="PGH36148.1"/>
    <property type="molecule type" value="Genomic_DNA"/>
</dbReference>
<dbReference type="AlphaFoldDB" id="A0A2B7ZSH3"/>
<gene>
    <name evidence="2" type="ORF">GX50_01003</name>
</gene>
<organism evidence="2 3">
    <name type="scientific">[Emmonsia] crescens</name>
    <dbReference type="NCBI Taxonomy" id="73230"/>
    <lineage>
        <taxon>Eukaryota</taxon>
        <taxon>Fungi</taxon>
        <taxon>Dikarya</taxon>
        <taxon>Ascomycota</taxon>
        <taxon>Pezizomycotina</taxon>
        <taxon>Eurotiomycetes</taxon>
        <taxon>Eurotiomycetidae</taxon>
        <taxon>Onygenales</taxon>
        <taxon>Ajellomycetaceae</taxon>
        <taxon>Emergomyces</taxon>
    </lineage>
</organism>
<dbReference type="Proteomes" id="UP000226031">
    <property type="component" value="Unassembled WGS sequence"/>
</dbReference>
<feature type="region of interest" description="Disordered" evidence="1">
    <location>
        <begin position="1"/>
        <end position="30"/>
    </location>
</feature>
<evidence type="ECO:0000313" key="3">
    <source>
        <dbReference type="Proteomes" id="UP000226031"/>
    </source>
</evidence>